<feature type="compositionally biased region" description="Acidic residues" evidence="12">
    <location>
        <begin position="609"/>
        <end position="624"/>
    </location>
</feature>
<proteinExistence type="inferred from homology"/>
<comment type="caution">
    <text evidence="14">The sequence shown here is derived from an EMBL/GenBank/DDBJ whole genome shotgun (WGS) entry which is preliminary data.</text>
</comment>
<keyword evidence="4" id="KW-0808">Transferase</keyword>
<protein>
    <recommendedName>
        <fullName evidence="2">non-specific serine/threonine protein kinase</fullName>
        <ecNumber evidence="2">2.7.11.1</ecNumber>
    </recommendedName>
</protein>
<feature type="compositionally biased region" description="Basic and acidic residues" evidence="12">
    <location>
        <begin position="70"/>
        <end position="81"/>
    </location>
</feature>
<dbReference type="RefSeq" id="XP_014180118.1">
    <property type="nucleotide sequence ID" value="XM_014324643.1"/>
</dbReference>
<dbReference type="AlphaFoldDB" id="J6EXC9"/>
<evidence type="ECO:0000313" key="15">
    <source>
        <dbReference type="Proteomes" id="UP000002748"/>
    </source>
</evidence>
<evidence type="ECO:0000313" key="14">
    <source>
        <dbReference type="EMBL" id="EJT49304.1"/>
    </source>
</evidence>
<dbReference type="GO" id="GO:0005524">
    <property type="term" value="F:ATP binding"/>
    <property type="evidence" value="ECO:0007669"/>
    <property type="project" value="UniProtKB-KW"/>
</dbReference>
<reference evidence="14 15" key="1">
    <citation type="journal article" date="2012" name="Eukaryot. Cell">
        <title>Draft genome sequence of CBS 2479, the standard type strain of Trichosporon asahii.</title>
        <authorList>
            <person name="Yang R.Y."/>
            <person name="Li H.T."/>
            <person name="Zhu H."/>
            <person name="Zhou G.P."/>
            <person name="Wang M."/>
            <person name="Wang L."/>
        </authorList>
    </citation>
    <scope>NUCLEOTIDE SEQUENCE [LARGE SCALE GENOMIC DNA]</scope>
    <source>
        <strain evidence="15">ATCC 90039 / CBS 2479 / JCM 2466 / KCTC 7840 / NCYC 2677 / UAMH 7654</strain>
    </source>
</reference>
<dbReference type="EC" id="2.7.11.1" evidence="2"/>
<dbReference type="PANTHER" id="PTHR45723">
    <property type="entry name" value="SERINE/THREONINE-PROTEIN KINASE RIO1"/>
    <property type="match status" value="1"/>
</dbReference>
<sequence>MSEPIQTRTTETTDSTSAPASTEAPETARDGKGYIDEVAPEEADPVAEVEAAEALSDDGSSVTEESDAGSDFRFRDEDEYKSGLVGSDDESDHMEWGVEDEDWELADGDFTKQYNRVRQSYAASSSTQAELPLPARNAAAAKRRMQGTPNKSALNASKTVVDPAVLAGVAANPKSASERANQKDKADRATHEQVLDARTRLVLSSLVNRGYFGQINGCVSTGKEANVYLAYASEFDLPANTPRPYPERIAVKIYRTSILNFRSRQNYIVGDFRLQGGYAKAKNPRKMVKLWAEKELRNLKRLRAGGVRCPTVIEQRENVLVMEYLGNGDEASPRLKDAEITSISRLSRLYGELLIAMRRLYQTCHLVHADLSEYNILYHNNHLYIIDVSQSVEHEHPSAFDFLRLDIKNVEDFFHKKANGAVRTLGLRRTWNFITQEEIPGITPTEEKDEKHLDEAEAKLLDILKDWLDEEDEPDAEEPEASTAETKDGDAAEGSAAAAEGSEPPKPKKKTKAEKQVDDNVFFSSYIPRTLGEVLDPERDIDILKQGGGDQLIYADIAKLDLNAAKSQETAQVTEESEAQPEAAGEATEPTEGDAPADSPSKKKSVRWEDEENEEEEGEPAEEEFEKKPRGFRHEDKDAKRERKKALKEEMREKRKNKMPKAEKQRLIKKSGGR</sequence>
<dbReference type="HOGENOM" id="CLU_018693_4_0_1"/>
<evidence type="ECO:0000256" key="1">
    <source>
        <dbReference type="ARBA" id="ARBA00009196"/>
    </source>
</evidence>
<feature type="compositionally biased region" description="Basic and acidic residues" evidence="12">
    <location>
        <begin position="625"/>
        <end position="653"/>
    </location>
</feature>
<evidence type="ECO:0000256" key="5">
    <source>
        <dbReference type="ARBA" id="ARBA00022723"/>
    </source>
</evidence>
<dbReference type="Proteomes" id="UP000002748">
    <property type="component" value="Unassembled WGS sequence"/>
</dbReference>
<dbReference type="Gene3D" id="3.30.200.20">
    <property type="entry name" value="Phosphorylase Kinase, domain 1"/>
    <property type="match status" value="1"/>
</dbReference>
<evidence type="ECO:0000259" key="13">
    <source>
        <dbReference type="PROSITE" id="PS50011"/>
    </source>
</evidence>
<dbReference type="InterPro" id="IPR051272">
    <property type="entry name" value="RIO-type_Ser/Thr_kinase"/>
</dbReference>
<evidence type="ECO:0000256" key="3">
    <source>
        <dbReference type="ARBA" id="ARBA00022527"/>
    </source>
</evidence>
<dbReference type="InterPro" id="IPR000687">
    <property type="entry name" value="RIO_kinase"/>
</dbReference>
<keyword evidence="6" id="KW-0547">Nucleotide-binding</keyword>
<dbReference type="InterPro" id="IPR018934">
    <property type="entry name" value="RIO_dom"/>
</dbReference>
<keyword evidence="7 14" id="KW-0418">Kinase</keyword>
<feature type="compositionally biased region" description="Low complexity" evidence="12">
    <location>
        <begin position="492"/>
        <end position="502"/>
    </location>
</feature>
<dbReference type="PROSITE" id="PS50011">
    <property type="entry name" value="PROTEIN_KINASE_DOM"/>
    <property type="match status" value="1"/>
</dbReference>
<evidence type="ECO:0000256" key="11">
    <source>
        <dbReference type="ARBA" id="ARBA00048679"/>
    </source>
</evidence>
<evidence type="ECO:0000256" key="8">
    <source>
        <dbReference type="ARBA" id="ARBA00022840"/>
    </source>
</evidence>
<dbReference type="PROSITE" id="PS00109">
    <property type="entry name" value="PROTEIN_KINASE_TYR"/>
    <property type="match status" value="1"/>
</dbReference>
<keyword evidence="9" id="KW-0460">Magnesium</keyword>
<dbReference type="SMART" id="SM00090">
    <property type="entry name" value="RIO"/>
    <property type="match status" value="1"/>
</dbReference>
<feature type="region of interest" description="Disordered" evidence="12">
    <location>
        <begin position="1"/>
        <end position="99"/>
    </location>
</feature>
<organism evidence="14 15">
    <name type="scientific">Trichosporon asahii var. asahii (strain ATCC 90039 / CBS 2479 / JCM 2466 / KCTC 7840 / NBRC 103889/ NCYC 2677 / UAMH 7654)</name>
    <name type="common">Yeast</name>
    <dbReference type="NCBI Taxonomy" id="1186058"/>
    <lineage>
        <taxon>Eukaryota</taxon>
        <taxon>Fungi</taxon>
        <taxon>Dikarya</taxon>
        <taxon>Basidiomycota</taxon>
        <taxon>Agaricomycotina</taxon>
        <taxon>Tremellomycetes</taxon>
        <taxon>Trichosporonales</taxon>
        <taxon>Trichosporonaceae</taxon>
        <taxon>Trichosporon</taxon>
    </lineage>
</organism>
<dbReference type="Gene3D" id="1.10.510.10">
    <property type="entry name" value="Transferase(Phosphotransferase) domain 1"/>
    <property type="match status" value="1"/>
</dbReference>
<dbReference type="PROSITE" id="PS01245">
    <property type="entry name" value="RIO1"/>
    <property type="match status" value="1"/>
</dbReference>
<feature type="domain" description="Protein kinase" evidence="13">
    <location>
        <begin position="201"/>
        <end position="523"/>
    </location>
</feature>
<dbReference type="OrthoDB" id="205248at2759"/>
<feature type="compositionally biased region" description="Acidic residues" evidence="12">
    <location>
        <begin position="38"/>
        <end position="51"/>
    </location>
</feature>
<feature type="region of interest" description="Disordered" evidence="12">
    <location>
        <begin position="566"/>
        <end position="674"/>
    </location>
</feature>
<name>J6EXC9_TRIAS</name>
<dbReference type="GeneID" id="25985118"/>
<feature type="compositionally biased region" description="Acidic residues" evidence="12">
    <location>
        <begin position="87"/>
        <end position="99"/>
    </location>
</feature>
<dbReference type="SUPFAM" id="SSF56112">
    <property type="entry name" value="Protein kinase-like (PK-like)"/>
    <property type="match status" value="1"/>
</dbReference>
<comment type="similarity">
    <text evidence="1">Belongs to the protein kinase superfamily. RIO-type Ser/Thr kinase family.</text>
</comment>
<comment type="catalytic activity">
    <reaction evidence="11">
        <text>L-seryl-[protein] + ATP = O-phospho-L-seryl-[protein] + ADP + H(+)</text>
        <dbReference type="Rhea" id="RHEA:17989"/>
        <dbReference type="Rhea" id="RHEA-COMP:9863"/>
        <dbReference type="Rhea" id="RHEA-COMP:11604"/>
        <dbReference type="ChEBI" id="CHEBI:15378"/>
        <dbReference type="ChEBI" id="CHEBI:29999"/>
        <dbReference type="ChEBI" id="CHEBI:30616"/>
        <dbReference type="ChEBI" id="CHEBI:83421"/>
        <dbReference type="ChEBI" id="CHEBI:456216"/>
        <dbReference type="EC" id="2.7.11.1"/>
    </reaction>
</comment>
<comment type="catalytic activity">
    <reaction evidence="10">
        <text>L-threonyl-[protein] + ATP = O-phospho-L-threonyl-[protein] + ADP + H(+)</text>
        <dbReference type="Rhea" id="RHEA:46608"/>
        <dbReference type="Rhea" id="RHEA-COMP:11060"/>
        <dbReference type="Rhea" id="RHEA-COMP:11605"/>
        <dbReference type="ChEBI" id="CHEBI:15378"/>
        <dbReference type="ChEBI" id="CHEBI:30013"/>
        <dbReference type="ChEBI" id="CHEBI:30616"/>
        <dbReference type="ChEBI" id="CHEBI:61977"/>
        <dbReference type="ChEBI" id="CHEBI:456216"/>
        <dbReference type="EC" id="2.7.11.1"/>
    </reaction>
</comment>
<dbReference type="Pfam" id="PF01163">
    <property type="entry name" value="RIO1"/>
    <property type="match status" value="1"/>
</dbReference>
<feature type="region of interest" description="Disordered" evidence="12">
    <location>
        <begin position="171"/>
        <end position="191"/>
    </location>
</feature>
<keyword evidence="8" id="KW-0067">ATP-binding</keyword>
<evidence type="ECO:0000256" key="9">
    <source>
        <dbReference type="ARBA" id="ARBA00022842"/>
    </source>
</evidence>
<dbReference type="InterPro" id="IPR000719">
    <property type="entry name" value="Prot_kinase_dom"/>
</dbReference>
<evidence type="ECO:0000256" key="2">
    <source>
        <dbReference type="ARBA" id="ARBA00012513"/>
    </source>
</evidence>
<feature type="compositionally biased region" description="Basic and acidic residues" evidence="12">
    <location>
        <begin position="26"/>
        <end position="35"/>
    </location>
</feature>
<feature type="compositionally biased region" description="Low complexity" evidence="12">
    <location>
        <begin position="580"/>
        <end position="594"/>
    </location>
</feature>
<evidence type="ECO:0000256" key="4">
    <source>
        <dbReference type="ARBA" id="ARBA00022679"/>
    </source>
</evidence>
<keyword evidence="3" id="KW-0723">Serine/threonine-protein kinase</keyword>
<feature type="compositionally biased region" description="Low complexity" evidence="12">
    <location>
        <begin position="7"/>
        <end position="25"/>
    </location>
</feature>
<feature type="compositionally biased region" description="Basic and acidic residues" evidence="12">
    <location>
        <begin position="176"/>
        <end position="191"/>
    </location>
</feature>
<gene>
    <name evidence="14" type="ORF">A1Q1_01604</name>
</gene>
<dbReference type="InterPro" id="IPR008266">
    <property type="entry name" value="Tyr_kinase_AS"/>
</dbReference>
<dbReference type="VEuPathDB" id="FungiDB:A1Q1_01604"/>
<dbReference type="InterPro" id="IPR018935">
    <property type="entry name" value="RIO_kinase_CS"/>
</dbReference>
<dbReference type="CDD" id="cd05147">
    <property type="entry name" value="RIO1_euk"/>
    <property type="match status" value="1"/>
</dbReference>
<dbReference type="GO" id="GO:0046872">
    <property type="term" value="F:metal ion binding"/>
    <property type="evidence" value="ECO:0007669"/>
    <property type="project" value="UniProtKB-KW"/>
</dbReference>
<dbReference type="EMBL" id="ALBS01000174">
    <property type="protein sequence ID" value="EJT49304.1"/>
    <property type="molecule type" value="Genomic_DNA"/>
</dbReference>
<evidence type="ECO:0000256" key="12">
    <source>
        <dbReference type="SAM" id="MobiDB-lite"/>
    </source>
</evidence>
<accession>J6EXC9</accession>
<feature type="compositionally biased region" description="Acidic residues" evidence="12">
    <location>
        <begin position="471"/>
        <end position="480"/>
    </location>
</feature>
<evidence type="ECO:0000256" key="7">
    <source>
        <dbReference type="ARBA" id="ARBA00022777"/>
    </source>
</evidence>
<evidence type="ECO:0000256" key="6">
    <source>
        <dbReference type="ARBA" id="ARBA00022741"/>
    </source>
</evidence>
<dbReference type="GO" id="GO:0004674">
    <property type="term" value="F:protein serine/threonine kinase activity"/>
    <property type="evidence" value="ECO:0007669"/>
    <property type="project" value="UniProtKB-KW"/>
</dbReference>
<keyword evidence="5" id="KW-0479">Metal-binding</keyword>
<dbReference type="InterPro" id="IPR011009">
    <property type="entry name" value="Kinase-like_dom_sf"/>
</dbReference>
<dbReference type="KEGG" id="tasa:A1Q1_01604"/>
<evidence type="ECO:0000256" key="10">
    <source>
        <dbReference type="ARBA" id="ARBA00047899"/>
    </source>
</evidence>
<feature type="region of interest" description="Disordered" evidence="12">
    <location>
        <begin position="471"/>
        <end position="516"/>
    </location>
</feature>